<keyword evidence="17" id="KW-0378">Hydrolase</keyword>
<evidence type="ECO:0000313" key="45">
    <source>
        <dbReference type="Proteomes" id="UP000826234"/>
    </source>
</evidence>
<dbReference type="InterPro" id="IPR010468">
    <property type="entry name" value="HSL_N"/>
</dbReference>
<evidence type="ECO:0000256" key="16">
    <source>
        <dbReference type="ARBA" id="ARBA00022677"/>
    </source>
</evidence>
<comment type="catalytic activity">
    <reaction evidence="34">
        <text>1,2-di-(9Z-octadecenoyl)-glycerol + H2O = (9Z-octadecenoyl)-glycerol + (9Z)-octadecenoate + H(+)</text>
        <dbReference type="Rhea" id="RHEA:38455"/>
        <dbReference type="ChEBI" id="CHEBI:15377"/>
        <dbReference type="ChEBI" id="CHEBI:15378"/>
        <dbReference type="ChEBI" id="CHEBI:30823"/>
        <dbReference type="ChEBI" id="CHEBI:52323"/>
        <dbReference type="ChEBI" id="CHEBI:75937"/>
    </reaction>
    <physiologicalReaction direction="left-to-right" evidence="34">
        <dbReference type="Rhea" id="RHEA:38456"/>
    </physiologicalReaction>
</comment>
<keyword evidence="14" id="KW-0963">Cytoplasm</keyword>
<feature type="domain" description="Alpha/beta hydrolase fold-3" evidence="43">
    <location>
        <begin position="394"/>
        <end position="470"/>
    </location>
</feature>
<dbReference type="SUPFAM" id="SSF53474">
    <property type="entry name" value="alpha/beta-Hydrolases"/>
    <property type="match status" value="2"/>
</dbReference>
<keyword evidence="21" id="KW-1207">Sterol metabolism</keyword>
<dbReference type="InterPro" id="IPR029058">
    <property type="entry name" value="AB_hydrolase_fold"/>
</dbReference>
<feature type="compositionally biased region" description="Pro residues" evidence="41">
    <location>
        <begin position="847"/>
        <end position="859"/>
    </location>
</feature>
<name>A0ABQ7TPU2_PHRPL</name>
<feature type="domain" description="Hormone-sensitive lipase N-terminal" evidence="42">
    <location>
        <begin position="20"/>
        <end position="185"/>
    </location>
</feature>
<evidence type="ECO:0000256" key="5">
    <source>
        <dbReference type="ARBA" id="ARBA00004502"/>
    </source>
</evidence>
<comment type="catalytic activity">
    <reaction evidence="1">
        <text>a triacylglycerol + H2O = a diacylglycerol + a fatty acid + H(+)</text>
        <dbReference type="Rhea" id="RHEA:12044"/>
        <dbReference type="ChEBI" id="CHEBI:15377"/>
        <dbReference type="ChEBI" id="CHEBI:15378"/>
        <dbReference type="ChEBI" id="CHEBI:17855"/>
        <dbReference type="ChEBI" id="CHEBI:18035"/>
        <dbReference type="ChEBI" id="CHEBI:28868"/>
        <dbReference type="EC" id="3.1.1.79"/>
    </reaction>
</comment>
<keyword evidence="19" id="KW-0443">Lipid metabolism</keyword>
<comment type="subcellular location">
    <subcellularLocation>
        <location evidence="3">Cell membrane</location>
    </subcellularLocation>
    <subcellularLocation>
        <location evidence="6">Cytoplasm</location>
        <location evidence="6">Cytosol</location>
    </subcellularLocation>
    <subcellularLocation>
        <location evidence="5">Lipid droplet</location>
    </subcellularLocation>
    <subcellularLocation>
        <location evidence="4">Membrane</location>
        <location evidence="4">Caveola</location>
    </subcellularLocation>
</comment>
<keyword evidence="13" id="KW-1003">Cell membrane</keyword>
<comment type="catalytic activity">
    <reaction evidence="29">
        <text>2-(5Z,8Z,11Z,14Z-eicosatetraenoyl)-glycerol + H2O = glycerol + (5Z,8Z,11Z,14Z)-eicosatetraenoate + H(+)</text>
        <dbReference type="Rhea" id="RHEA:26132"/>
        <dbReference type="ChEBI" id="CHEBI:15377"/>
        <dbReference type="ChEBI" id="CHEBI:15378"/>
        <dbReference type="ChEBI" id="CHEBI:17754"/>
        <dbReference type="ChEBI" id="CHEBI:32395"/>
        <dbReference type="ChEBI" id="CHEBI:52392"/>
    </reaction>
    <physiologicalReaction direction="left-to-right" evidence="29">
        <dbReference type="Rhea" id="RHEA:26133"/>
    </physiologicalReaction>
</comment>
<dbReference type="EMBL" id="JAIPUX010000035">
    <property type="protein sequence ID" value="KAH0631668.1"/>
    <property type="molecule type" value="Genomic_DNA"/>
</dbReference>
<evidence type="ECO:0000313" key="44">
    <source>
        <dbReference type="EMBL" id="KAH0631668.1"/>
    </source>
</evidence>
<evidence type="ECO:0000256" key="3">
    <source>
        <dbReference type="ARBA" id="ARBA00004236"/>
    </source>
</evidence>
<comment type="catalytic activity">
    <reaction evidence="33">
        <text>1,2-di-(9Z-octadecenoyl)-glycerol + (9Z)-octadecenoate + H(+) = 1,2,3-tri-(9Z-octadecenoyl)-glycerol + H2O</text>
        <dbReference type="Rhea" id="RHEA:38379"/>
        <dbReference type="ChEBI" id="CHEBI:15377"/>
        <dbReference type="ChEBI" id="CHEBI:15378"/>
        <dbReference type="ChEBI" id="CHEBI:30823"/>
        <dbReference type="ChEBI" id="CHEBI:52323"/>
        <dbReference type="ChEBI" id="CHEBI:53753"/>
    </reaction>
    <physiologicalReaction direction="right-to-left" evidence="33">
        <dbReference type="Rhea" id="RHEA:38381"/>
    </physiologicalReaction>
</comment>
<evidence type="ECO:0000256" key="28">
    <source>
        <dbReference type="ARBA" id="ARBA00047458"/>
    </source>
</evidence>
<reference evidence="44 45" key="1">
    <citation type="journal article" date="2022" name="Gigascience">
        <title>A chromosome-level genome assembly and annotation of the desert horned lizard, Phrynosoma platyrhinos, provides insight into chromosomal rearrangements among reptiles.</title>
        <authorList>
            <person name="Koochekian N."/>
            <person name="Ascanio A."/>
            <person name="Farleigh K."/>
            <person name="Card D.C."/>
            <person name="Schield D.R."/>
            <person name="Castoe T.A."/>
            <person name="Jezkova T."/>
        </authorList>
    </citation>
    <scope>NUCLEOTIDE SEQUENCE [LARGE SCALE GENOMIC DNA]</scope>
    <source>
        <strain evidence="44">NK-2021</strain>
    </source>
</reference>
<comment type="catalytic activity">
    <reaction evidence="23">
        <text>1-O-hexadecyl-2-acetyl-sn-glycerol + H2O = 1-O-hexadecyl-sn-glycerol + acetate + H(+)</text>
        <dbReference type="Rhea" id="RHEA:38563"/>
        <dbReference type="ChEBI" id="CHEBI:15377"/>
        <dbReference type="ChEBI" id="CHEBI:15378"/>
        <dbReference type="ChEBI" id="CHEBI:30089"/>
        <dbReference type="ChEBI" id="CHEBI:34115"/>
        <dbReference type="ChEBI" id="CHEBI:75936"/>
    </reaction>
    <physiologicalReaction direction="left-to-right" evidence="23">
        <dbReference type="Rhea" id="RHEA:38564"/>
    </physiologicalReaction>
</comment>
<dbReference type="InterPro" id="IPR002168">
    <property type="entry name" value="Lipase_GDXG_HIS_AS"/>
</dbReference>
<feature type="compositionally biased region" description="Low complexity" evidence="41">
    <location>
        <begin position="882"/>
        <end position="892"/>
    </location>
</feature>
<evidence type="ECO:0000256" key="21">
    <source>
        <dbReference type="ARBA" id="ARBA00023166"/>
    </source>
</evidence>
<gene>
    <name evidence="44" type="ORF">JD844_006118</name>
</gene>
<feature type="region of interest" description="Disordered" evidence="41">
    <location>
        <begin position="843"/>
        <end position="978"/>
    </location>
</feature>
<keyword evidence="45" id="KW-1185">Reference proteome</keyword>
<evidence type="ECO:0000256" key="26">
    <source>
        <dbReference type="ARBA" id="ARBA00046695"/>
    </source>
</evidence>
<comment type="catalytic activity">
    <reaction evidence="32">
        <text>1,2,3-tri-(9Z-octadecenoyl)-glycerol + H2O = di-(9Z)-octadecenoylglycerol + (9Z)-octadecenoate + H(+)</text>
        <dbReference type="Rhea" id="RHEA:38575"/>
        <dbReference type="ChEBI" id="CHEBI:15377"/>
        <dbReference type="ChEBI" id="CHEBI:15378"/>
        <dbReference type="ChEBI" id="CHEBI:30823"/>
        <dbReference type="ChEBI" id="CHEBI:53753"/>
        <dbReference type="ChEBI" id="CHEBI:75945"/>
    </reaction>
    <physiologicalReaction direction="left-to-right" evidence="32">
        <dbReference type="Rhea" id="RHEA:38576"/>
    </physiologicalReaction>
</comment>
<evidence type="ECO:0000256" key="15">
    <source>
        <dbReference type="ARBA" id="ARBA00022548"/>
    </source>
</evidence>
<evidence type="ECO:0000256" key="33">
    <source>
        <dbReference type="ARBA" id="ARBA00048657"/>
    </source>
</evidence>
<evidence type="ECO:0000256" key="20">
    <source>
        <dbReference type="ARBA" id="ARBA00023136"/>
    </source>
</evidence>
<dbReference type="EC" id="3.1.1.23" evidence="11"/>
<dbReference type="Proteomes" id="UP000826234">
    <property type="component" value="Unassembled WGS sequence"/>
</dbReference>
<comment type="catalytic activity">
    <reaction evidence="36">
        <text>2,3-di-(9Z)-octadecenoyl-sn-glycerol + H2O = 2-(9Z-octadecenoyl)-glycerol + (9Z)-octadecenoate + H(+)</text>
        <dbReference type="Rhea" id="RHEA:38383"/>
        <dbReference type="ChEBI" id="CHEBI:15377"/>
        <dbReference type="ChEBI" id="CHEBI:15378"/>
        <dbReference type="ChEBI" id="CHEBI:30823"/>
        <dbReference type="ChEBI" id="CHEBI:73990"/>
        <dbReference type="ChEBI" id="CHEBI:75824"/>
    </reaction>
    <physiologicalReaction direction="left-to-right" evidence="36">
        <dbReference type="Rhea" id="RHEA:38384"/>
    </physiologicalReaction>
</comment>
<accession>A0ABQ7TPU2</accession>
<comment type="catalytic activity">
    <reaction evidence="38">
        <text>1,3-di-(9Z-octadecenoyl)-glycerol + H2O = 1-(9Z-octadecenoyl)-glycerol + (9Z)-octadecenoate + H(+)</text>
        <dbReference type="Rhea" id="RHEA:39939"/>
        <dbReference type="ChEBI" id="CHEBI:15377"/>
        <dbReference type="ChEBI" id="CHEBI:15378"/>
        <dbReference type="ChEBI" id="CHEBI:30823"/>
        <dbReference type="ChEBI" id="CHEBI:75342"/>
        <dbReference type="ChEBI" id="CHEBI:75735"/>
    </reaction>
    <physiologicalReaction direction="left-to-right" evidence="38">
        <dbReference type="Rhea" id="RHEA:39940"/>
    </physiologicalReaction>
</comment>
<evidence type="ECO:0000256" key="32">
    <source>
        <dbReference type="ARBA" id="ARBA00048386"/>
    </source>
</evidence>
<dbReference type="PANTHER" id="PTHR23025:SF3">
    <property type="entry name" value="HORMONE-SENSITIVE LIPASE"/>
    <property type="match status" value="1"/>
</dbReference>
<comment type="catalytic activity">
    <reaction evidence="40">
        <text>1,2-di-(9Z-octadecenoyl)-sn-glycerol + H2O = (9Z-octadecenoyl)-glycerol + (9Z)-octadecenoate + H(+)</text>
        <dbReference type="Rhea" id="RHEA:39935"/>
        <dbReference type="ChEBI" id="CHEBI:15377"/>
        <dbReference type="ChEBI" id="CHEBI:15378"/>
        <dbReference type="ChEBI" id="CHEBI:30823"/>
        <dbReference type="ChEBI" id="CHEBI:52333"/>
        <dbReference type="ChEBI" id="CHEBI:75937"/>
    </reaction>
    <physiologicalReaction direction="left-to-right" evidence="40">
        <dbReference type="Rhea" id="RHEA:39936"/>
    </physiologicalReaction>
</comment>
<evidence type="ECO:0000256" key="19">
    <source>
        <dbReference type="ARBA" id="ARBA00023098"/>
    </source>
</evidence>
<evidence type="ECO:0000256" key="37">
    <source>
        <dbReference type="ARBA" id="ARBA00049208"/>
    </source>
</evidence>
<comment type="subunit">
    <text evidence="26">Monomer and homodimer. Interacts with CAVIN1 in the adipocyte cytoplasm. Interacts with PLIN5.</text>
</comment>
<evidence type="ECO:0000256" key="35">
    <source>
        <dbReference type="ARBA" id="ARBA00049053"/>
    </source>
</evidence>
<evidence type="ECO:0000256" key="11">
    <source>
        <dbReference type="ARBA" id="ARBA00013254"/>
    </source>
</evidence>
<comment type="catalytic activity">
    <reaction evidence="37">
        <text>a monoacylglycerol + H2O = glycerol + a fatty acid + H(+)</text>
        <dbReference type="Rhea" id="RHEA:15245"/>
        <dbReference type="ChEBI" id="CHEBI:15377"/>
        <dbReference type="ChEBI" id="CHEBI:15378"/>
        <dbReference type="ChEBI" id="CHEBI:17408"/>
        <dbReference type="ChEBI" id="CHEBI:17754"/>
        <dbReference type="ChEBI" id="CHEBI:28868"/>
        <dbReference type="EC" id="3.1.1.79"/>
    </reaction>
</comment>
<evidence type="ECO:0000256" key="18">
    <source>
        <dbReference type="ARBA" id="ARBA00022963"/>
    </source>
</evidence>
<evidence type="ECO:0000256" key="7">
    <source>
        <dbReference type="ARBA" id="ARBA00004879"/>
    </source>
</evidence>
<evidence type="ECO:0000256" key="22">
    <source>
        <dbReference type="ARBA" id="ARBA00023221"/>
    </source>
</evidence>
<evidence type="ECO:0000256" key="17">
    <source>
        <dbReference type="ARBA" id="ARBA00022801"/>
    </source>
</evidence>
<evidence type="ECO:0000256" key="1">
    <source>
        <dbReference type="ARBA" id="ARBA00000803"/>
    </source>
</evidence>
<comment type="catalytic activity">
    <reaction evidence="31">
        <text>a diacylglycerol + H2O = a monoacylglycerol + a fatty acid + H(+)</text>
        <dbReference type="Rhea" id="RHEA:32731"/>
        <dbReference type="ChEBI" id="CHEBI:15377"/>
        <dbReference type="ChEBI" id="CHEBI:15378"/>
        <dbReference type="ChEBI" id="CHEBI:17408"/>
        <dbReference type="ChEBI" id="CHEBI:18035"/>
        <dbReference type="ChEBI" id="CHEBI:28868"/>
        <dbReference type="EC" id="3.1.1.79"/>
    </reaction>
</comment>
<dbReference type="Pfam" id="PF07859">
    <property type="entry name" value="Abhydrolase_3"/>
    <property type="match status" value="2"/>
</dbReference>
<feature type="domain" description="Hormone-sensitive lipase N-terminal" evidence="42">
    <location>
        <begin position="235"/>
        <end position="336"/>
    </location>
</feature>
<evidence type="ECO:0000256" key="41">
    <source>
        <dbReference type="SAM" id="MobiDB-lite"/>
    </source>
</evidence>
<comment type="catalytic activity">
    <reaction evidence="2">
        <text>Hydrolyzes glycerol monoesters of long-chain fatty acids.</text>
        <dbReference type="EC" id="3.1.1.23"/>
    </reaction>
</comment>
<protein>
    <recommendedName>
        <fullName evidence="12">Hormone-sensitive lipase</fullName>
        <ecNumber evidence="11">3.1.1.23</ecNumber>
        <ecNumber evidence="10">3.1.1.79</ecNumber>
    </recommendedName>
    <alternativeName>
        <fullName evidence="25">Monoacylglycerol lipase LIPE</fullName>
    </alternativeName>
    <alternativeName>
        <fullName evidence="24">Retinyl ester hydrolase</fullName>
    </alternativeName>
</protein>
<comment type="catalytic activity">
    <reaction evidence="27">
        <text>1-(9Z-octadecenoyl)-glycerol + H2O = glycerol + (9Z)-octadecenoate + H(+)</text>
        <dbReference type="Rhea" id="RHEA:38487"/>
        <dbReference type="ChEBI" id="CHEBI:15377"/>
        <dbReference type="ChEBI" id="CHEBI:15378"/>
        <dbReference type="ChEBI" id="CHEBI:17754"/>
        <dbReference type="ChEBI" id="CHEBI:30823"/>
        <dbReference type="ChEBI" id="CHEBI:75342"/>
    </reaction>
    <physiologicalReaction direction="left-to-right" evidence="27">
        <dbReference type="Rhea" id="RHEA:38488"/>
    </physiologicalReaction>
</comment>
<proteinExistence type="inferred from homology"/>
<feature type="region of interest" description="Disordered" evidence="41">
    <location>
        <begin position="675"/>
        <end position="712"/>
    </location>
</feature>
<feature type="compositionally biased region" description="Polar residues" evidence="41">
    <location>
        <begin position="685"/>
        <end position="697"/>
    </location>
</feature>
<comment type="pathway">
    <text evidence="7">Glycerolipid metabolism; triacylglycerol degradation.</text>
</comment>
<evidence type="ECO:0000256" key="25">
    <source>
        <dbReference type="ARBA" id="ARBA00031112"/>
    </source>
</evidence>
<keyword evidence="15" id="KW-0153">Cholesterol metabolism</keyword>
<comment type="pathway">
    <text evidence="8">Lipid metabolism.</text>
</comment>
<evidence type="ECO:0000256" key="2">
    <source>
        <dbReference type="ARBA" id="ARBA00001613"/>
    </source>
</evidence>
<evidence type="ECO:0000256" key="13">
    <source>
        <dbReference type="ARBA" id="ARBA00022475"/>
    </source>
</evidence>
<evidence type="ECO:0000256" key="10">
    <source>
        <dbReference type="ARBA" id="ARBA00013088"/>
    </source>
</evidence>
<feature type="domain" description="Alpha/beta hydrolase fold-3" evidence="43">
    <location>
        <begin position="757"/>
        <end position="819"/>
    </location>
</feature>
<dbReference type="InterPro" id="IPR013094">
    <property type="entry name" value="AB_hydrolase_3"/>
</dbReference>
<keyword evidence="16" id="KW-0551">Lipid droplet</keyword>
<evidence type="ECO:0000256" key="38">
    <source>
        <dbReference type="ARBA" id="ARBA00049372"/>
    </source>
</evidence>
<dbReference type="PROSITE" id="PS01173">
    <property type="entry name" value="LIPASE_GDXG_HIS"/>
    <property type="match status" value="1"/>
</dbReference>
<organism evidence="44 45">
    <name type="scientific">Phrynosoma platyrhinos</name>
    <name type="common">Desert horned lizard</name>
    <dbReference type="NCBI Taxonomy" id="52577"/>
    <lineage>
        <taxon>Eukaryota</taxon>
        <taxon>Metazoa</taxon>
        <taxon>Chordata</taxon>
        <taxon>Craniata</taxon>
        <taxon>Vertebrata</taxon>
        <taxon>Euteleostomi</taxon>
        <taxon>Lepidosauria</taxon>
        <taxon>Squamata</taxon>
        <taxon>Bifurcata</taxon>
        <taxon>Unidentata</taxon>
        <taxon>Episquamata</taxon>
        <taxon>Toxicofera</taxon>
        <taxon>Iguania</taxon>
        <taxon>Phrynosomatidae</taxon>
        <taxon>Phrynosomatinae</taxon>
        <taxon>Phrynosoma</taxon>
    </lineage>
</organism>
<dbReference type="Gene3D" id="3.40.50.1820">
    <property type="entry name" value="alpha/beta hydrolase"/>
    <property type="match status" value="2"/>
</dbReference>
<evidence type="ECO:0000256" key="39">
    <source>
        <dbReference type="ARBA" id="ARBA00049461"/>
    </source>
</evidence>
<evidence type="ECO:0000256" key="34">
    <source>
        <dbReference type="ARBA" id="ARBA00048674"/>
    </source>
</evidence>
<comment type="catalytic activity">
    <reaction evidence="28">
        <text>1,2-di-(9Z-octadecenoyl)-glycerol + H2O = 2-(9Z-octadecenoyl)-glycerol + (9Z)-octadecenoate + H(+)</text>
        <dbReference type="Rhea" id="RHEA:38659"/>
        <dbReference type="ChEBI" id="CHEBI:15377"/>
        <dbReference type="ChEBI" id="CHEBI:15378"/>
        <dbReference type="ChEBI" id="CHEBI:30823"/>
        <dbReference type="ChEBI" id="CHEBI:52323"/>
        <dbReference type="ChEBI" id="CHEBI:73990"/>
    </reaction>
    <physiologicalReaction direction="left-to-right" evidence="28">
        <dbReference type="Rhea" id="RHEA:38660"/>
    </physiologicalReaction>
</comment>
<evidence type="ECO:0000256" key="6">
    <source>
        <dbReference type="ARBA" id="ARBA00004514"/>
    </source>
</evidence>
<evidence type="ECO:0000256" key="40">
    <source>
        <dbReference type="ARBA" id="ARBA00049519"/>
    </source>
</evidence>
<dbReference type="EC" id="3.1.1.79" evidence="10"/>
<comment type="catalytic activity">
    <reaction evidence="35">
        <text>all-trans-retinyl hexadecanoate + H2O = all-trans-retinol + hexadecanoate + H(+)</text>
        <dbReference type="Rhea" id="RHEA:13933"/>
        <dbReference type="ChEBI" id="CHEBI:7896"/>
        <dbReference type="ChEBI" id="CHEBI:15377"/>
        <dbReference type="ChEBI" id="CHEBI:15378"/>
        <dbReference type="ChEBI" id="CHEBI:17336"/>
        <dbReference type="ChEBI" id="CHEBI:17616"/>
    </reaction>
    <physiologicalReaction direction="left-to-right" evidence="35">
        <dbReference type="Rhea" id="RHEA:13934"/>
    </physiologicalReaction>
</comment>
<evidence type="ECO:0000256" key="29">
    <source>
        <dbReference type="ARBA" id="ARBA00047476"/>
    </source>
</evidence>
<evidence type="ECO:0000256" key="23">
    <source>
        <dbReference type="ARBA" id="ARBA00023406"/>
    </source>
</evidence>
<evidence type="ECO:0000259" key="42">
    <source>
        <dbReference type="Pfam" id="PF06350"/>
    </source>
</evidence>
<evidence type="ECO:0000256" key="30">
    <source>
        <dbReference type="ARBA" id="ARBA00047653"/>
    </source>
</evidence>
<comment type="caution">
    <text evidence="44">The sequence shown here is derived from an EMBL/GenBank/DDBJ whole genome shotgun (WGS) entry which is preliminary data.</text>
</comment>
<evidence type="ECO:0000256" key="14">
    <source>
        <dbReference type="ARBA" id="ARBA00022490"/>
    </source>
</evidence>
<evidence type="ECO:0000259" key="43">
    <source>
        <dbReference type="Pfam" id="PF07859"/>
    </source>
</evidence>
<evidence type="ECO:0000256" key="9">
    <source>
        <dbReference type="ARBA" id="ARBA00010515"/>
    </source>
</evidence>
<keyword evidence="18" id="KW-0442">Lipid degradation</keyword>
<sequence length="978" mass="106805">MPFPLAGSSVSGAMDSRPLFQTLHMLAEDNAAFFRDSTSETSQRFLAAFTTIQEHARCLEPVLGHFATIYHLFDLDEQTPANGYRSLAQTVHCCLAHIIHKSRYVAANRRSIFFRTNHNCVELEAYCIALTQLRALVYLAQRLLTQNRPGYLFNHEERGLSEQFLREYITMQKGCFYGRCMGFQAAVALLIVSLSRDADGNVIQTLVLHPHWTELTLDLSSLSSWSHPGSFLAGMPDTGVAASSLFTSGKFAIDPELRGMEFERITQNLDVHFWKSFWNLTEMELLASLASIASSQVRLSRALLVPPHSFDLPLVADPKLTVTITPPVAHTGPGPADAIWDPWYQGLALPSPLHFLLLSLQDSEELMNLMRPEGTLALELLWKAKPLPRSPYLVVHFHGGGFVAQTSKSHEPYLKSWAQELGAPILSIDYSLAPEAPFPRALEECFYAYCWALKNCHLLGKEPRSTGQGGERHGSEFSGGTDVPKCFPFPLSVPHHQGMEPEPPEDPTVEKLGPVNMVYRDTALLFRNLRLSASSLFSSMVENAGKVNGSGGGTGEKAFCPAWTLLHFFSLFRFLPTPFLSHPPFLHRAWPFLMVPWAPSGPAALHVVHGTLVPIPGPIPYLPGSCLAEMEAGDTIQHSFPIVCVLLSSSLTPDVLWHTEPMRKSISEVGLKSKAHSSFKESRKTQTCQDLSCSSDTPPDPGHDPGQKHQTGFFLNDSQREVATTSTHNGLTFPDGFQPIRSTQPATSLPLELSPIVKNPFMSPLLAPDGMLRGLPPIHIVACALDPMLDDSVMFARRLRAIGQPVTLRVVQDLPHGFLSLSQLCRETRQATTICTELIRDILVPPDQDPPPPTNPPSVPTTASSHRKHRKLERTLHTGPATSTTSQSTHQHPIPEDTMGTGQERPVGAVSTEASAPSRPGGKTAASSQHLRRGSGSSGGPPNRGKEMPTPPSSPAPVVTPGQDSSPPSGTVGRGVGA</sequence>
<comment type="similarity">
    <text evidence="9">Belongs to the 'GDXG' lipolytic enzyme family.</text>
</comment>
<keyword evidence="22" id="KW-0753">Steroid metabolism</keyword>
<evidence type="ECO:0000256" key="24">
    <source>
        <dbReference type="ARBA" id="ARBA00030031"/>
    </source>
</evidence>
<evidence type="ECO:0000256" key="8">
    <source>
        <dbReference type="ARBA" id="ARBA00005189"/>
    </source>
</evidence>
<comment type="catalytic activity">
    <reaction evidence="39">
        <text>2-(9Z-octadecenoyl)-glycerol + H2O = glycerol + (9Z)-octadecenoate + H(+)</text>
        <dbReference type="Rhea" id="RHEA:38491"/>
        <dbReference type="ChEBI" id="CHEBI:15377"/>
        <dbReference type="ChEBI" id="CHEBI:15378"/>
        <dbReference type="ChEBI" id="CHEBI:17754"/>
        <dbReference type="ChEBI" id="CHEBI:30823"/>
        <dbReference type="ChEBI" id="CHEBI:73990"/>
    </reaction>
    <physiologicalReaction direction="left-to-right" evidence="39">
        <dbReference type="Rhea" id="RHEA:38492"/>
    </physiologicalReaction>
</comment>
<comment type="catalytic activity">
    <reaction evidence="30">
        <text>cholesteryl (9Z-octadecenoate) + H2O = cholesterol + (9Z)-octadecenoate + H(+)</text>
        <dbReference type="Rhea" id="RHEA:33875"/>
        <dbReference type="ChEBI" id="CHEBI:15377"/>
        <dbReference type="ChEBI" id="CHEBI:15378"/>
        <dbReference type="ChEBI" id="CHEBI:16113"/>
        <dbReference type="ChEBI" id="CHEBI:30823"/>
        <dbReference type="ChEBI" id="CHEBI:46898"/>
    </reaction>
    <physiologicalReaction direction="left-to-right" evidence="30">
        <dbReference type="Rhea" id="RHEA:33876"/>
    </physiologicalReaction>
</comment>
<evidence type="ECO:0000256" key="31">
    <source>
        <dbReference type="ARBA" id="ARBA00047674"/>
    </source>
</evidence>
<evidence type="ECO:0000256" key="4">
    <source>
        <dbReference type="ARBA" id="ARBA00004345"/>
    </source>
</evidence>
<evidence type="ECO:0000256" key="12">
    <source>
        <dbReference type="ARBA" id="ARBA00015845"/>
    </source>
</evidence>
<evidence type="ECO:0000256" key="27">
    <source>
        <dbReference type="ARBA" id="ARBA00047438"/>
    </source>
</evidence>
<evidence type="ECO:0000256" key="36">
    <source>
        <dbReference type="ARBA" id="ARBA00049143"/>
    </source>
</evidence>
<dbReference type="PANTHER" id="PTHR23025">
    <property type="entry name" value="TRIACYLGLYCEROL LIPASE"/>
    <property type="match status" value="1"/>
</dbReference>
<dbReference type="Pfam" id="PF06350">
    <property type="entry name" value="HSL_N"/>
    <property type="match status" value="2"/>
</dbReference>
<keyword evidence="20" id="KW-0472">Membrane</keyword>